<reference evidence="1 2" key="1">
    <citation type="submission" date="2021-06" db="EMBL/GenBank/DDBJ databases">
        <title>Caerostris darwini draft genome.</title>
        <authorList>
            <person name="Kono N."/>
            <person name="Arakawa K."/>
        </authorList>
    </citation>
    <scope>NUCLEOTIDE SEQUENCE [LARGE SCALE GENOMIC DNA]</scope>
</reference>
<dbReference type="AlphaFoldDB" id="A0AAV4UQM0"/>
<keyword evidence="2" id="KW-1185">Reference proteome</keyword>
<proteinExistence type="predicted"/>
<comment type="caution">
    <text evidence="1">The sequence shown here is derived from an EMBL/GenBank/DDBJ whole genome shotgun (WGS) entry which is preliminary data.</text>
</comment>
<dbReference type="EMBL" id="BPLQ01011751">
    <property type="protein sequence ID" value="GIY60069.1"/>
    <property type="molecule type" value="Genomic_DNA"/>
</dbReference>
<accession>A0AAV4UQM0</accession>
<evidence type="ECO:0000313" key="1">
    <source>
        <dbReference type="EMBL" id="GIY60069.1"/>
    </source>
</evidence>
<sequence>MFIQVPPKTKALATESYDHQVLQSFLTDWRTEVLLSNTLWKALLFHAIDSLACFLKCLFKFLPEPKHLQRNRMTTKCFRVYLQTGGPECFCPIFSGKNCGIMLSIP</sequence>
<dbReference type="Proteomes" id="UP001054837">
    <property type="component" value="Unassembled WGS sequence"/>
</dbReference>
<organism evidence="1 2">
    <name type="scientific">Caerostris darwini</name>
    <dbReference type="NCBI Taxonomy" id="1538125"/>
    <lineage>
        <taxon>Eukaryota</taxon>
        <taxon>Metazoa</taxon>
        <taxon>Ecdysozoa</taxon>
        <taxon>Arthropoda</taxon>
        <taxon>Chelicerata</taxon>
        <taxon>Arachnida</taxon>
        <taxon>Araneae</taxon>
        <taxon>Araneomorphae</taxon>
        <taxon>Entelegynae</taxon>
        <taxon>Araneoidea</taxon>
        <taxon>Araneidae</taxon>
        <taxon>Caerostris</taxon>
    </lineage>
</organism>
<name>A0AAV4UQM0_9ARAC</name>
<evidence type="ECO:0000313" key="2">
    <source>
        <dbReference type="Proteomes" id="UP001054837"/>
    </source>
</evidence>
<protein>
    <submittedName>
        <fullName evidence="1">Uncharacterized protein</fullName>
    </submittedName>
</protein>
<gene>
    <name evidence="1" type="ORF">CDAR_38591</name>
</gene>